<gene>
    <name evidence="1" type="ORF">ACD_78C00070G0002</name>
</gene>
<evidence type="ECO:0000313" key="1">
    <source>
        <dbReference type="EMBL" id="EKD30386.1"/>
    </source>
</evidence>
<proteinExistence type="predicted"/>
<evidence type="ECO:0008006" key="2">
    <source>
        <dbReference type="Google" id="ProtNLM"/>
    </source>
</evidence>
<dbReference type="AlphaFoldDB" id="K1XZI4"/>
<dbReference type="EMBL" id="AMFJ01034070">
    <property type="protein sequence ID" value="EKD30386.1"/>
    <property type="molecule type" value="Genomic_DNA"/>
</dbReference>
<protein>
    <recommendedName>
        <fullName evidence="2">Thioredoxin</fullName>
    </recommendedName>
</protein>
<name>K1XZI4_9BACT</name>
<reference evidence="1" key="1">
    <citation type="journal article" date="2012" name="Science">
        <title>Fermentation, hydrogen, and sulfur metabolism in multiple uncultivated bacterial phyla.</title>
        <authorList>
            <person name="Wrighton K.C."/>
            <person name="Thomas B.C."/>
            <person name="Sharon I."/>
            <person name="Miller C.S."/>
            <person name="Castelle C.J."/>
            <person name="VerBerkmoes N.C."/>
            <person name="Wilkins M.J."/>
            <person name="Hettich R.L."/>
            <person name="Lipton M.S."/>
            <person name="Williams K.H."/>
            <person name="Long P.E."/>
            <person name="Banfield J.F."/>
        </authorList>
    </citation>
    <scope>NUCLEOTIDE SEQUENCE [LARGE SCALE GENOMIC DNA]</scope>
</reference>
<accession>K1XZI4</accession>
<comment type="caution">
    <text evidence="1">The sequence shown here is derived from an EMBL/GenBank/DDBJ whole genome shotgun (WGS) entry which is preliminary data.</text>
</comment>
<organism evidence="1">
    <name type="scientific">uncultured bacterium</name>
    <name type="common">gcode 4</name>
    <dbReference type="NCBI Taxonomy" id="1234023"/>
    <lineage>
        <taxon>Bacteria</taxon>
        <taxon>environmental samples</taxon>
    </lineage>
</organism>
<sequence length="160" mass="18639">MDWKNFKDQATILSGKATDMAKKWFETSKEYAEKTGAWTYEKLKESTFTLKEASSYEKLGEEKRYALFCIRDNDPFTRFFLTMLPILFTKAWIESGSLRIIMEEGSEELRKTLKIDIIPSAIVKMSDGTIKSITTEEEIRTFIKNFSFYDKEDGETKITS</sequence>